<dbReference type="Proteomes" id="UP000027432">
    <property type="component" value="Unassembled WGS sequence"/>
</dbReference>
<feature type="transmembrane region" description="Helical" evidence="4">
    <location>
        <begin position="449"/>
        <end position="468"/>
    </location>
</feature>
<keyword evidence="4" id="KW-0472">Membrane</keyword>
<keyword evidence="7" id="KW-1185">Reference proteome</keyword>
<dbReference type="RefSeq" id="WP_038079602.1">
    <property type="nucleotide sequence ID" value="NZ_AUND01000040.1"/>
</dbReference>
<sequence>MKHLPAFSPDGGRDPYRDPELAEVLRAAATLLRRNIWAMALTGLVFAALGLVMAQRVDKLYRSSTQLMIERPVSSPIEVEQGGAGGVDAGYVEGQVLLLSSDDMLRKVVETAGLLDEPSFQPQPPSLMRQGIAWVKSLVPTSAPSTPAASEEERRMISAVNTLSDLVSVDREGETNVVTIRASATSPRLAQRIAKTLAQSYISLRADQREAEARGLSDWIDARAAELRDKLSEAERAATAYRIENNLIGDAQGTGLSGQQLTELNGELIRSRADLAQKRASLGQAQQVLAGGGDPASLPEVQASPIIQALRETQMQLELRAEDAARIGREDNPRLSQIQRQIAAVEQQRRDEIGRIAQVLANETEALESRTRLLSEALARAGGETGQESRDALKLRELERIVDAYRTRYERYLNNAGLASELQSFDTSGTQIVSAASLPLEPYYPPTKVFMILGFLGGVALVLITALIRSALGRGFASIEEVESQLDLRVLSALPLLSERQSGPDIIRREPFSDFSETVSVLRQSLMASAHEMRSGTGAPVVLITSAEDNVGKTTVAASLGEAASAAGKRVLVVDADLRFAGLTALYDMEDSPGLCEILRGQNWLPDIEAPDGGSLEVMPAGALHGRQPSGYLETPHLRAFLRSAAAEYDLVVVDGPPVANLADCRILARECSAVGVVMRVGRTSRDVMRAAIRQLPRQKLAGVIVTGVPPQDPAGRWSLGGVYTSTAIRAVSTQARRVTPTTANAIANARKQETV</sequence>
<dbReference type="Gene3D" id="3.40.50.300">
    <property type="entry name" value="P-loop containing nucleotide triphosphate hydrolases"/>
    <property type="match status" value="1"/>
</dbReference>
<keyword evidence="2" id="KW-0067">ATP-binding</keyword>
<gene>
    <name evidence="6" type="ORF">TP2_13350</name>
</gene>
<proteinExistence type="predicted"/>
<dbReference type="EMBL" id="AUND01000040">
    <property type="protein sequence ID" value="KEO50868.1"/>
    <property type="molecule type" value="Genomic_DNA"/>
</dbReference>
<feature type="coiled-coil region" evidence="3">
    <location>
        <begin position="307"/>
        <end position="355"/>
    </location>
</feature>
<dbReference type="SUPFAM" id="SSF52540">
    <property type="entry name" value="P-loop containing nucleoside triphosphate hydrolases"/>
    <property type="match status" value="1"/>
</dbReference>
<evidence type="ECO:0000256" key="2">
    <source>
        <dbReference type="ARBA" id="ARBA00022840"/>
    </source>
</evidence>
<keyword evidence="3" id="KW-0175">Coiled coil</keyword>
<evidence type="ECO:0000313" key="6">
    <source>
        <dbReference type="EMBL" id="KEO50868.1"/>
    </source>
</evidence>
<dbReference type="CDD" id="cd05387">
    <property type="entry name" value="BY-kinase"/>
    <property type="match status" value="1"/>
</dbReference>
<dbReference type="OrthoDB" id="230260at2"/>
<dbReference type="PANTHER" id="PTHR32309:SF13">
    <property type="entry name" value="FERRIC ENTEROBACTIN TRANSPORT PROTEIN FEPE"/>
    <property type="match status" value="1"/>
</dbReference>
<evidence type="ECO:0000256" key="3">
    <source>
        <dbReference type="SAM" id="Coils"/>
    </source>
</evidence>
<dbReference type="Pfam" id="PF01656">
    <property type="entry name" value="CbiA"/>
    <property type="match status" value="1"/>
</dbReference>
<dbReference type="STRING" id="1353537.TP2_13350"/>
<dbReference type="InterPro" id="IPR005702">
    <property type="entry name" value="Wzc-like_C"/>
</dbReference>
<accession>A0A074J5G3</accession>
<dbReference type="InterPro" id="IPR002586">
    <property type="entry name" value="CobQ/CobB/MinD/ParA_Nub-bd_dom"/>
</dbReference>
<protein>
    <recommendedName>
        <fullName evidence="5">CobQ/CobB/MinD/ParA nucleotide binding domain-containing protein</fullName>
    </recommendedName>
</protein>
<evidence type="ECO:0000313" key="7">
    <source>
        <dbReference type="Proteomes" id="UP000027432"/>
    </source>
</evidence>
<evidence type="ECO:0000256" key="4">
    <source>
        <dbReference type="SAM" id="Phobius"/>
    </source>
</evidence>
<evidence type="ECO:0000259" key="5">
    <source>
        <dbReference type="Pfam" id="PF01656"/>
    </source>
</evidence>
<dbReference type="eggNOG" id="COG0489">
    <property type="taxonomic scope" value="Bacteria"/>
</dbReference>
<dbReference type="InterPro" id="IPR050445">
    <property type="entry name" value="Bact_polysacc_biosynth/exp"/>
</dbReference>
<evidence type="ECO:0000256" key="1">
    <source>
        <dbReference type="ARBA" id="ARBA00022741"/>
    </source>
</evidence>
<reference evidence="6 7" key="1">
    <citation type="submission" date="2013-07" db="EMBL/GenBank/DDBJ databases">
        <title>Thioclava pacifica DSM 10166 Genome Sequencing.</title>
        <authorList>
            <person name="Lai Q."/>
            <person name="Shao Z."/>
        </authorList>
    </citation>
    <scope>NUCLEOTIDE SEQUENCE [LARGE SCALE GENOMIC DNA]</scope>
    <source>
        <strain evidence="6 7">DSM 10166</strain>
    </source>
</reference>
<dbReference type="InterPro" id="IPR027417">
    <property type="entry name" value="P-loop_NTPase"/>
</dbReference>
<dbReference type="GO" id="GO:0005886">
    <property type="term" value="C:plasma membrane"/>
    <property type="evidence" value="ECO:0007669"/>
    <property type="project" value="TreeGrafter"/>
</dbReference>
<feature type="domain" description="CobQ/CobB/MinD/ParA nucleotide binding" evidence="5">
    <location>
        <begin position="543"/>
        <end position="711"/>
    </location>
</feature>
<comment type="caution">
    <text evidence="6">The sequence shown here is derived from an EMBL/GenBank/DDBJ whole genome shotgun (WGS) entry which is preliminary data.</text>
</comment>
<feature type="transmembrane region" description="Helical" evidence="4">
    <location>
        <begin position="36"/>
        <end position="54"/>
    </location>
</feature>
<dbReference type="GO" id="GO:0004713">
    <property type="term" value="F:protein tyrosine kinase activity"/>
    <property type="evidence" value="ECO:0007669"/>
    <property type="project" value="TreeGrafter"/>
</dbReference>
<name>A0A074J5G3_9RHOB</name>
<dbReference type="eggNOG" id="COG3206">
    <property type="taxonomic scope" value="Bacteria"/>
</dbReference>
<keyword evidence="1" id="KW-0547">Nucleotide-binding</keyword>
<dbReference type="PANTHER" id="PTHR32309">
    <property type="entry name" value="TYROSINE-PROTEIN KINASE"/>
    <property type="match status" value="1"/>
</dbReference>
<dbReference type="AlphaFoldDB" id="A0A074J5G3"/>
<keyword evidence="4" id="KW-1133">Transmembrane helix</keyword>
<keyword evidence="4" id="KW-0812">Transmembrane</keyword>
<organism evidence="6 7">
    <name type="scientific">Thioclava pacifica DSM 10166</name>
    <dbReference type="NCBI Taxonomy" id="1353537"/>
    <lineage>
        <taxon>Bacteria</taxon>
        <taxon>Pseudomonadati</taxon>
        <taxon>Pseudomonadota</taxon>
        <taxon>Alphaproteobacteria</taxon>
        <taxon>Rhodobacterales</taxon>
        <taxon>Paracoccaceae</taxon>
        <taxon>Thioclava</taxon>
    </lineage>
</organism>